<dbReference type="InterPro" id="IPR031475">
    <property type="entry name" value="NBD_C"/>
</dbReference>
<keyword evidence="5" id="KW-0067">ATP-binding</keyword>
<organism evidence="9 10">
    <name type="scientific">Paenibacillus donghaensis</name>
    <dbReference type="NCBI Taxonomy" id="414771"/>
    <lineage>
        <taxon>Bacteria</taxon>
        <taxon>Bacillati</taxon>
        <taxon>Bacillota</taxon>
        <taxon>Bacilli</taxon>
        <taxon>Bacillales</taxon>
        <taxon>Paenibacillaceae</taxon>
        <taxon>Paenibacillus</taxon>
    </lineage>
</organism>
<dbReference type="Pfam" id="PF07005">
    <property type="entry name" value="SBD_N"/>
    <property type="match status" value="1"/>
</dbReference>
<dbReference type="Pfam" id="PF17042">
    <property type="entry name" value="NBD_C"/>
    <property type="match status" value="1"/>
</dbReference>
<dbReference type="SUPFAM" id="SSF142764">
    <property type="entry name" value="YgbK-like"/>
    <property type="match status" value="1"/>
</dbReference>
<dbReference type="GO" id="GO:0016301">
    <property type="term" value="F:kinase activity"/>
    <property type="evidence" value="ECO:0007669"/>
    <property type="project" value="UniProtKB-KW"/>
</dbReference>
<evidence type="ECO:0000256" key="6">
    <source>
        <dbReference type="ARBA" id="ARBA00023277"/>
    </source>
</evidence>
<gene>
    <name evidence="9" type="ORF">B9T62_11660</name>
</gene>
<protein>
    <submittedName>
        <fullName evidence="9">Hydroxyacid dehydrogenase</fullName>
    </submittedName>
</protein>
<evidence type="ECO:0000256" key="2">
    <source>
        <dbReference type="ARBA" id="ARBA00022679"/>
    </source>
</evidence>
<evidence type="ECO:0000259" key="7">
    <source>
        <dbReference type="Pfam" id="PF07005"/>
    </source>
</evidence>
<dbReference type="Gene3D" id="3.40.50.10840">
    <property type="entry name" value="Putative sugar-binding, N-terminal domain"/>
    <property type="match status" value="1"/>
</dbReference>
<dbReference type="KEGG" id="pdh:B9T62_11660"/>
<evidence type="ECO:0000313" key="9">
    <source>
        <dbReference type="EMBL" id="ASA21380.1"/>
    </source>
</evidence>
<accession>A0A2Z2KE43</accession>
<evidence type="ECO:0000256" key="5">
    <source>
        <dbReference type="ARBA" id="ARBA00022840"/>
    </source>
</evidence>
<dbReference type="RefSeq" id="WP_087915391.1">
    <property type="nucleotide sequence ID" value="NZ_CP021780.1"/>
</dbReference>
<dbReference type="Gene3D" id="3.40.980.20">
    <property type="entry name" value="Four-carbon acid sugar kinase, nucleotide binding domain"/>
    <property type="match status" value="1"/>
</dbReference>
<keyword evidence="2" id="KW-0808">Transferase</keyword>
<evidence type="ECO:0000256" key="1">
    <source>
        <dbReference type="ARBA" id="ARBA00005715"/>
    </source>
</evidence>
<evidence type="ECO:0000256" key="3">
    <source>
        <dbReference type="ARBA" id="ARBA00022741"/>
    </source>
</evidence>
<evidence type="ECO:0000313" key="10">
    <source>
        <dbReference type="Proteomes" id="UP000249890"/>
    </source>
</evidence>
<keyword evidence="4" id="KW-0418">Kinase</keyword>
<dbReference type="GO" id="GO:0005524">
    <property type="term" value="F:ATP binding"/>
    <property type="evidence" value="ECO:0007669"/>
    <property type="project" value="UniProtKB-KW"/>
</dbReference>
<dbReference type="InterPro" id="IPR037051">
    <property type="entry name" value="4-carb_acid_sugar_kinase_N_sf"/>
</dbReference>
<dbReference type="Proteomes" id="UP000249890">
    <property type="component" value="Chromosome"/>
</dbReference>
<dbReference type="InterPro" id="IPR010737">
    <property type="entry name" value="4-carb_acid_sugar_kinase_N"/>
</dbReference>
<keyword evidence="3" id="KW-0547">Nucleotide-binding</keyword>
<feature type="domain" description="Four-carbon acid sugar kinase nucleotide binding" evidence="8">
    <location>
        <begin position="302"/>
        <end position="467"/>
    </location>
</feature>
<proteinExistence type="inferred from homology"/>
<dbReference type="EMBL" id="CP021780">
    <property type="protein sequence ID" value="ASA21380.1"/>
    <property type="molecule type" value="Genomic_DNA"/>
</dbReference>
<evidence type="ECO:0000259" key="8">
    <source>
        <dbReference type="Pfam" id="PF17042"/>
    </source>
</evidence>
<keyword evidence="6" id="KW-0119">Carbohydrate metabolism</keyword>
<dbReference type="OrthoDB" id="153193at2"/>
<evidence type="ECO:0000256" key="4">
    <source>
        <dbReference type="ARBA" id="ARBA00022777"/>
    </source>
</evidence>
<dbReference type="AlphaFoldDB" id="A0A2Z2KE43"/>
<name>A0A2Z2KE43_9BACL</name>
<comment type="similarity">
    <text evidence="1">Belongs to the four-carbon acid sugar kinase family.</text>
</comment>
<dbReference type="InterPro" id="IPR042213">
    <property type="entry name" value="NBD_C_sf"/>
</dbReference>
<feature type="domain" description="Four-carbon acid sugar kinase N-terminal" evidence="7">
    <location>
        <begin position="36"/>
        <end position="276"/>
    </location>
</feature>
<sequence>MEKQKLSELQSSFPEPDSERLKELLSRAIKSNASKIIVLDDDPTGVQTVHDVTVITDWNIESIRKGFLTPEKVFFILTNSRSFTEAQTSAAHQEIAENIMAVSRQLDRDYMIISRGDSTMRGHYPLETEVLKDSIESKASYTFDGEILCPFFKEGGRFTVNNIHYVAEHDRLTPIGDTEFARDKTFGYTSSGLGEWVEERTGGAFRQDSMTMITLEELRACEITAIVKKLNAVTGFNKVIVNALDYCDLQVFCIALYESLAEGKKFLYRTAASLVRVIGGISEQPLLRAEQLIEPGSGSGGLIVAGSHTSKTTAQLEQLKPGGHVVMLEFNQHLMVESEERVQREIARVIEQCTLLLSQNRTVALCTRRERLDLNSGNKEDELRISVRISDALTHIVASLQIRPRFIIAKGGITSSDIGTKALKVQQAIVAGQIKPGVPVWICGEESRFPQLPYVIFPGNVGEESTLKEIVEELTLCER</sequence>
<keyword evidence="10" id="KW-1185">Reference proteome</keyword>
<reference evidence="9 10" key="1">
    <citation type="submission" date="2017-06" db="EMBL/GenBank/DDBJ databases">
        <title>Complete genome sequence of Paenibacillus donghaensis KCTC 13049T isolated from East Sea sediment, South Korea.</title>
        <authorList>
            <person name="Jung B.K."/>
            <person name="Hong S.-J."/>
            <person name="Shin J.-H."/>
        </authorList>
    </citation>
    <scope>NUCLEOTIDE SEQUENCE [LARGE SCALE GENOMIC DNA]</scope>
    <source>
        <strain evidence="9 10">KCTC 13049</strain>
    </source>
</reference>